<sequence>MPVHDYVCEPCDVILPDQYHPLLSAILCCPNCGVPCDKSWHRDSRSLFHAFTVDYGSGPTEITSLGQVRTIERESEKHARNDPKGQPYVFRAFSQDRSNQDVNTLKSEGVQQQKPAKRFNIRRSRSPF</sequence>
<name>A0A0F9BHP7_9ZZZZ</name>
<dbReference type="EMBL" id="LAZR01040890">
    <property type="protein sequence ID" value="KKL13352.1"/>
    <property type="molecule type" value="Genomic_DNA"/>
</dbReference>
<feature type="region of interest" description="Disordered" evidence="1">
    <location>
        <begin position="101"/>
        <end position="128"/>
    </location>
</feature>
<feature type="compositionally biased region" description="Polar residues" evidence="1">
    <location>
        <begin position="101"/>
        <end position="114"/>
    </location>
</feature>
<dbReference type="AlphaFoldDB" id="A0A0F9BHP7"/>
<comment type="caution">
    <text evidence="2">The sequence shown here is derived from an EMBL/GenBank/DDBJ whole genome shotgun (WGS) entry which is preliminary data.</text>
</comment>
<feature type="compositionally biased region" description="Basic residues" evidence="1">
    <location>
        <begin position="115"/>
        <end position="128"/>
    </location>
</feature>
<accession>A0A0F9BHP7</accession>
<reference evidence="2" key="1">
    <citation type="journal article" date="2015" name="Nature">
        <title>Complex archaea that bridge the gap between prokaryotes and eukaryotes.</title>
        <authorList>
            <person name="Spang A."/>
            <person name="Saw J.H."/>
            <person name="Jorgensen S.L."/>
            <person name="Zaremba-Niedzwiedzka K."/>
            <person name="Martijn J."/>
            <person name="Lind A.E."/>
            <person name="van Eijk R."/>
            <person name="Schleper C."/>
            <person name="Guy L."/>
            <person name="Ettema T.J."/>
        </authorList>
    </citation>
    <scope>NUCLEOTIDE SEQUENCE</scope>
</reference>
<gene>
    <name evidence="2" type="ORF">LCGC14_2526620</name>
</gene>
<protein>
    <submittedName>
        <fullName evidence="2">Uncharacterized protein</fullName>
    </submittedName>
</protein>
<organism evidence="2">
    <name type="scientific">marine sediment metagenome</name>
    <dbReference type="NCBI Taxonomy" id="412755"/>
    <lineage>
        <taxon>unclassified sequences</taxon>
        <taxon>metagenomes</taxon>
        <taxon>ecological metagenomes</taxon>
    </lineage>
</organism>
<evidence type="ECO:0000256" key="1">
    <source>
        <dbReference type="SAM" id="MobiDB-lite"/>
    </source>
</evidence>
<evidence type="ECO:0000313" key="2">
    <source>
        <dbReference type="EMBL" id="KKL13352.1"/>
    </source>
</evidence>
<proteinExistence type="predicted"/>